<evidence type="ECO:0000313" key="2">
    <source>
        <dbReference type="EnsemblMetazoa" id="GBRI006586-PA"/>
    </source>
</evidence>
<reference evidence="3" key="1">
    <citation type="submission" date="2014-03" db="EMBL/GenBank/DDBJ databases">
        <authorList>
            <person name="Aksoy S."/>
            <person name="Warren W."/>
            <person name="Wilson R.K."/>
        </authorList>
    </citation>
    <scope>NUCLEOTIDE SEQUENCE [LARGE SCALE GENOMIC DNA]</scope>
    <source>
        <strain evidence="3">IAEA</strain>
    </source>
</reference>
<name>A0A1A9W509_9MUSC</name>
<keyword evidence="1" id="KW-0472">Membrane</keyword>
<feature type="transmembrane region" description="Helical" evidence="1">
    <location>
        <begin position="12"/>
        <end position="33"/>
    </location>
</feature>
<dbReference type="EnsemblMetazoa" id="GBRI006586-RA">
    <property type="protein sequence ID" value="GBRI006586-PA"/>
    <property type="gene ID" value="GBRI006586"/>
</dbReference>
<dbReference type="Proteomes" id="UP000091820">
    <property type="component" value="Unassembled WGS sequence"/>
</dbReference>
<dbReference type="AlphaFoldDB" id="A0A1A9W509"/>
<evidence type="ECO:0000313" key="3">
    <source>
        <dbReference type="Proteomes" id="UP000091820"/>
    </source>
</evidence>
<accession>A0A1A9W509</accession>
<proteinExistence type="predicted"/>
<keyword evidence="3" id="KW-1185">Reference proteome</keyword>
<organism evidence="2 3">
    <name type="scientific">Glossina brevipalpis</name>
    <dbReference type="NCBI Taxonomy" id="37001"/>
    <lineage>
        <taxon>Eukaryota</taxon>
        <taxon>Metazoa</taxon>
        <taxon>Ecdysozoa</taxon>
        <taxon>Arthropoda</taxon>
        <taxon>Hexapoda</taxon>
        <taxon>Insecta</taxon>
        <taxon>Pterygota</taxon>
        <taxon>Neoptera</taxon>
        <taxon>Endopterygota</taxon>
        <taxon>Diptera</taxon>
        <taxon>Brachycera</taxon>
        <taxon>Muscomorpha</taxon>
        <taxon>Hippoboscoidea</taxon>
        <taxon>Glossinidae</taxon>
        <taxon>Glossina</taxon>
    </lineage>
</organism>
<feature type="transmembrane region" description="Helical" evidence="1">
    <location>
        <begin position="39"/>
        <end position="56"/>
    </location>
</feature>
<keyword evidence="1" id="KW-1133">Transmembrane helix</keyword>
<protein>
    <submittedName>
        <fullName evidence="2">Uncharacterized protein</fullName>
    </submittedName>
</protein>
<sequence>MQLSDKYLKINFYMNSFIFDYGGFNFSSGLFYVDIQTTWWWGIENSYVWFFFVFLLPKRNACELTFADFSATNMCTFVRFLASGCHNFYRADADILWSAILLGEIMK</sequence>
<dbReference type="VEuPathDB" id="VectorBase:GBRI006586"/>
<evidence type="ECO:0000256" key="1">
    <source>
        <dbReference type="SAM" id="Phobius"/>
    </source>
</evidence>
<keyword evidence="1" id="KW-0812">Transmembrane</keyword>
<reference evidence="2" key="2">
    <citation type="submission" date="2020-05" db="UniProtKB">
        <authorList>
            <consortium name="EnsemblMetazoa"/>
        </authorList>
    </citation>
    <scope>IDENTIFICATION</scope>
    <source>
        <strain evidence="2">IAEA</strain>
    </source>
</reference>